<proteinExistence type="predicted"/>
<evidence type="ECO:0000256" key="2">
    <source>
        <dbReference type="SAM" id="SignalP"/>
    </source>
</evidence>
<evidence type="ECO:0000313" key="4">
    <source>
        <dbReference type="Proteomes" id="UP000000724"/>
    </source>
</evidence>
<reference evidence="3 4" key="1">
    <citation type="journal article" date="2008" name="Nat. Biotechnol.">
        <title>Genome sequencing and analysis of the filamentous fungus Penicillium chrysogenum.</title>
        <authorList>
            <person name="van den Berg M.A."/>
            <person name="Albang R."/>
            <person name="Albermann K."/>
            <person name="Badger J.H."/>
            <person name="Daran J.-M."/>
            <person name="Driessen A.J.M."/>
            <person name="Garcia-Estrada C."/>
            <person name="Fedorova N.D."/>
            <person name="Harris D.M."/>
            <person name="Heijne W.H.M."/>
            <person name="Joardar V.S."/>
            <person name="Kiel J.A.K.W."/>
            <person name="Kovalchuk A."/>
            <person name="Martin J.F."/>
            <person name="Nierman W.C."/>
            <person name="Nijland J.G."/>
            <person name="Pronk J.T."/>
            <person name="Roubos J.A."/>
            <person name="van der Klei I.J."/>
            <person name="van Peij N.N.M.E."/>
            <person name="Veenhuis M."/>
            <person name="von Doehren H."/>
            <person name="Wagner C."/>
            <person name="Wortman J.R."/>
            <person name="Bovenberg R.A.L."/>
        </authorList>
    </citation>
    <scope>NUCLEOTIDE SEQUENCE [LARGE SCALE GENOMIC DNA]</scope>
    <source>
        <strain evidence="4">ATCC 28089 / DSM 1075 / NRRL 1951 / Wisconsin 54-1255</strain>
    </source>
</reference>
<feature type="chain" id="PRO_5002843697" evidence="2">
    <location>
        <begin position="30"/>
        <end position="220"/>
    </location>
</feature>
<evidence type="ECO:0000256" key="1">
    <source>
        <dbReference type="SAM" id="MobiDB-lite"/>
    </source>
</evidence>
<dbReference type="EMBL" id="AM920436">
    <property type="protein sequence ID" value="CAP95834.1"/>
    <property type="molecule type" value="Genomic_DNA"/>
</dbReference>
<keyword evidence="2" id="KW-0732">Signal</keyword>
<feature type="region of interest" description="Disordered" evidence="1">
    <location>
        <begin position="88"/>
        <end position="117"/>
    </location>
</feature>
<feature type="signal peptide" evidence="2">
    <location>
        <begin position="1"/>
        <end position="29"/>
    </location>
</feature>
<dbReference type="VEuPathDB" id="FungiDB:PCH_Pc21g09370"/>
<dbReference type="OMA" id="PVNTHIQ"/>
<name>B6HN97_PENRW</name>
<sequence>MWILCHPPHQPMVQPIRTILLSLFHGMVSQLTSDGPTKSNEPCSKLTTWEPRAWTSDVPVSYRKQSLRQAHLNIYIIYSWSFAVTNGGEETSSDGDRRGMTVHTFSPRDPPNEPRAPNSTFDDAFLQNPVNTHIQTMRIFFHFLENRIPRDTPPDASGYQGDAEVNEIVDEYVDAWMSRSSHASFHFKRLLDFTYQSPILSQCSAVSLAEIKNSRNVTMK</sequence>
<organism evidence="3 4">
    <name type="scientific">Penicillium rubens (strain ATCC 28089 / DSM 1075 / NRRL 1951 / Wisconsin 54-1255)</name>
    <name type="common">Penicillium chrysogenum</name>
    <dbReference type="NCBI Taxonomy" id="500485"/>
    <lineage>
        <taxon>Eukaryota</taxon>
        <taxon>Fungi</taxon>
        <taxon>Dikarya</taxon>
        <taxon>Ascomycota</taxon>
        <taxon>Pezizomycotina</taxon>
        <taxon>Eurotiomycetes</taxon>
        <taxon>Eurotiomycetidae</taxon>
        <taxon>Eurotiales</taxon>
        <taxon>Aspergillaceae</taxon>
        <taxon>Penicillium</taxon>
        <taxon>Penicillium chrysogenum species complex</taxon>
    </lineage>
</organism>
<dbReference type="HOGENOM" id="CLU_1256411_0_0_1"/>
<evidence type="ECO:0000313" key="3">
    <source>
        <dbReference type="EMBL" id="CAP95834.1"/>
    </source>
</evidence>
<dbReference type="AlphaFoldDB" id="B6HN97"/>
<keyword evidence="4" id="KW-1185">Reference proteome</keyword>
<protein>
    <submittedName>
        <fullName evidence="3">Uncharacterized protein</fullName>
    </submittedName>
</protein>
<dbReference type="Proteomes" id="UP000000724">
    <property type="component" value="Contig Pc00c21"/>
</dbReference>
<gene>
    <name evidence="3" type="ORF">Pc21g09370</name>
    <name evidence="3" type="ORF">PCH_Pc21g09370</name>
</gene>
<accession>B6HN97</accession>